<dbReference type="InterPro" id="IPR004695">
    <property type="entry name" value="SLAC1/Mae1/Ssu1/TehA"/>
</dbReference>
<feature type="transmembrane region" description="Helical" evidence="6">
    <location>
        <begin position="260"/>
        <end position="280"/>
    </location>
</feature>
<organism evidence="7 8">
    <name type="scientific">Podospora australis</name>
    <dbReference type="NCBI Taxonomy" id="1536484"/>
    <lineage>
        <taxon>Eukaryota</taxon>
        <taxon>Fungi</taxon>
        <taxon>Dikarya</taxon>
        <taxon>Ascomycota</taxon>
        <taxon>Pezizomycotina</taxon>
        <taxon>Sordariomycetes</taxon>
        <taxon>Sordariomycetidae</taxon>
        <taxon>Sordariales</taxon>
        <taxon>Podosporaceae</taxon>
        <taxon>Podospora</taxon>
    </lineage>
</organism>
<sequence>MAAIPPDRTGSMPGTEPGPRPSPYPTTTPAPDLLSVPVPAPMPPPRFYSEGYITSAARSGVNPHHGDYESPIDEEPPFIPGHGHVSPKQLPPAARRAWSAVDTTTTTIRPPSQRPSGISSTASIFRNRGQHPDEEVGGCYPAKEVTIKDRICEIRWTWFTMTMATGGVANVLHSIPYNSDWLSGIGLAFFFLNICLFITNCVLISLRFHWRPGSFVDSFTEQFESLFISSIIVSTATIMITICQYGVPHVGPWLLSTMEFFFWLYVGVSTVSSAGLYLTLWSTQVFPIHTMTPVWVFPAYPLLLAAPFGSNLISAASRTGRISEINTVSIAMAAITAQGTGFLIAFMINAAFLYRLMTQKLPRDNQRPGVFISIGPSGFTAAGIVSLGSLTSEIFPRDFMGTEHAVYILRLMAYMVGLWLWGLSVWFFLVSVGSLFKYISPEKQENFRFQMTWFSFVFPNTALVTATEALGGAFDSDGLKIFGCVLAGGIVVVWVLVFSRMMVNLWRREL</sequence>
<dbReference type="GO" id="GO:0016020">
    <property type="term" value="C:membrane"/>
    <property type="evidence" value="ECO:0007669"/>
    <property type="project" value="UniProtKB-SubCell"/>
</dbReference>
<feature type="transmembrane region" description="Helical" evidence="6">
    <location>
        <begin position="330"/>
        <end position="357"/>
    </location>
</feature>
<evidence type="ECO:0000256" key="1">
    <source>
        <dbReference type="ARBA" id="ARBA00004141"/>
    </source>
</evidence>
<dbReference type="Pfam" id="PF03595">
    <property type="entry name" value="SLAC1"/>
    <property type="match status" value="1"/>
</dbReference>
<feature type="transmembrane region" description="Helical" evidence="6">
    <location>
        <begin position="451"/>
        <end position="473"/>
    </location>
</feature>
<feature type="transmembrane region" description="Helical" evidence="6">
    <location>
        <begin position="226"/>
        <end position="248"/>
    </location>
</feature>
<dbReference type="EMBL" id="MU864370">
    <property type="protein sequence ID" value="KAK4189957.1"/>
    <property type="molecule type" value="Genomic_DNA"/>
</dbReference>
<dbReference type="AlphaFoldDB" id="A0AAN6X1U8"/>
<proteinExistence type="predicted"/>
<evidence type="ECO:0000256" key="3">
    <source>
        <dbReference type="ARBA" id="ARBA00022989"/>
    </source>
</evidence>
<feature type="transmembrane region" description="Helical" evidence="6">
    <location>
        <begin position="156"/>
        <end position="175"/>
    </location>
</feature>
<dbReference type="InterPro" id="IPR030185">
    <property type="entry name" value="Mae1"/>
</dbReference>
<keyword evidence="3 6" id="KW-1133">Transmembrane helix</keyword>
<keyword evidence="4 6" id="KW-0472">Membrane</keyword>
<accession>A0AAN6X1U8</accession>
<feature type="transmembrane region" description="Helical" evidence="6">
    <location>
        <begin position="411"/>
        <end position="439"/>
    </location>
</feature>
<dbReference type="PANTHER" id="PTHR31162">
    <property type="entry name" value="MALIC ACID TRANSPORT PROTEIN-RELATED"/>
    <property type="match status" value="1"/>
</dbReference>
<evidence type="ECO:0000313" key="8">
    <source>
        <dbReference type="Proteomes" id="UP001302126"/>
    </source>
</evidence>
<protein>
    <submittedName>
        <fullName evidence="7">Transporter</fullName>
    </submittedName>
</protein>
<comment type="subcellular location">
    <subcellularLocation>
        <location evidence="1">Membrane</location>
        <topology evidence="1">Multi-pass membrane protein</topology>
    </subcellularLocation>
</comment>
<feature type="region of interest" description="Disordered" evidence="5">
    <location>
        <begin position="1"/>
        <end position="46"/>
    </location>
</feature>
<keyword evidence="2 6" id="KW-0812">Transmembrane</keyword>
<feature type="compositionally biased region" description="Pro residues" evidence="5">
    <location>
        <begin position="16"/>
        <end position="28"/>
    </location>
</feature>
<evidence type="ECO:0000256" key="5">
    <source>
        <dbReference type="SAM" id="MobiDB-lite"/>
    </source>
</evidence>
<dbReference type="CDD" id="cd09317">
    <property type="entry name" value="TDT_Mae1_like"/>
    <property type="match status" value="1"/>
</dbReference>
<feature type="transmembrane region" description="Helical" evidence="6">
    <location>
        <begin position="292"/>
        <end position="310"/>
    </location>
</feature>
<evidence type="ECO:0000313" key="7">
    <source>
        <dbReference type="EMBL" id="KAK4189957.1"/>
    </source>
</evidence>
<dbReference type="Proteomes" id="UP001302126">
    <property type="component" value="Unassembled WGS sequence"/>
</dbReference>
<dbReference type="GO" id="GO:0015140">
    <property type="term" value="F:malate transmembrane transporter activity"/>
    <property type="evidence" value="ECO:0007669"/>
    <property type="project" value="InterPro"/>
</dbReference>
<feature type="transmembrane region" description="Helical" evidence="6">
    <location>
        <begin position="181"/>
        <end position="206"/>
    </location>
</feature>
<gene>
    <name evidence="7" type="ORF">QBC35DRAFT_117040</name>
</gene>
<evidence type="ECO:0000256" key="2">
    <source>
        <dbReference type="ARBA" id="ARBA00022692"/>
    </source>
</evidence>
<dbReference type="PANTHER" id="PTHR31162:SF3">
    <property type="entry name" value="TRANSPORTER_MALIC ACID TRANSPORT PROTEIN, PUTATIVE-RELATED"/>
    <property type="match status" value="1"/>
</dbReference>
<feature type="region of interest" description="Disordered" evidence="5">
    <location>
        <begin position="58"/>
        <end position="81"/>
    </location>
</feature>
<feature type="transmembrane region" description="Helical" evidence="6">
    <location>
        <begin position="479"/>
        <end position="498"/>
    </location>
</feature>
<reference evidence="7" key="1">
    <citation type="journal article" date="2023" name="Mol. Phylogenet. Evol.">
        <title>Genome-scale phylogeny and comparative genomics of the fungal order Sordariales.</title>
        <authorList>
            <person name="Hensen N."/>
            <person name="Bonometti L."/>
            <person name="Westerberg I."/>
            <person name="Brannstrom I.O."/>
            <person name="Guillou S."/>
            <person name="Cros-Aarteil S."/>
            <person name="Calhoun S."/>
            <person name="Haridas S."/>
            <person name="Kuo A."/>
            <person name="Mondo S."/>
            <person name="Pangilinan J."/>
            <person name="Riley R."/>
            <person name="LaButti K."/>
            <person name="Andreopoulos B."/>
            <person name="Lipzen A."/>
            <person name="Chen C."/>
            <person name="Yan M."/>
            <person name="Daum C."/>
            <person name="Ng V."/>
            <person name="Clum A."/>
            <person name="Steindorff A."/>
            <person name="Ohm R.A."/>
            <person name="Martin F."/>
            <person name="Silar P."/>
            <person name="Natvig D.O."/>
            <person name="Lalanne C."/>
            <person name="Gautier V."/>
            <person name="Ament-Velasquez S.L."/>
            <person name="Kruys A."/>
            <person name="Hutchinson M.I."/>
            <person name="Powell A.J."/>
            <person name="Barry K."/>
            <person name="Miller A.N."/>
            <person name="Grigoriev I.V."/>
            <person name="Debuchy R."/>
            <person name="Gladieux P."/>
            <person name="Hiltunen Thoren M."/>
            <person name="Johannesson H."/>
        </authorList>
    </citation>
    <scope>NUCLEOTIDE SEQUENCE</scope>
    <source>
        <strain evidence="7">PSN309</strain>
    </source>
</reference>
<dbReference type="Gene3D" id="1.50.10.150">
    <property type="entry name" value="Voltage-dependent anion channel"/>
    <property type="match status" value="1"/>
</dbReference>
<feature type="transmembrane region" description="Helical" evidence="6">
    <location>
        <begin position="369"/>
        <end position="391"/>
    </location>
</feature>
<evidence type="ECO:0000256" key="6">
    <source>
        <dbReference type="SAM" id="Phobius"/>
    </source>
</evidence>
<dbReference type="InterPro" id="IPR038665">
    <property type="entry name" value="Voltage-dep_anion_channel_sf"/>
</dbReference>
<keyword evidence="8" id="KW-1185">Reference proteome</keyword>
<name>A0AAN6X1U8_9PEZI</name>
<comment type="caution">
    <text evidence="7">The sequence shown here is derived from an EMBL/GenBank/DDBJ whole genome shotgun (WGS) entry which is preliminary data.</text>
</comment>
<evidence type="ECO:0000256" key="4">
    <source>
        <dbReference type="ARBA" id="ARBA00023136"/>
    </source>
</evidence>
<reference evidence="7" key="2">
    <citation type="submission" date="2023-05" db="EMBL/GenBank/DDBJ databases">
        <authorList>
            <consortium name="Lawrence Berkeley National Laboratory"/>
            <person name="Steindorff A."/>
            <person name="Hensen N."/>
            <person name="Bonometti L."/>
            <person name="Westerberg I."/>
            <person name="Brannstrom I.O."/>
            <person name="Guillou S."/>
            <person name="Cros-Aarteil S."/>
            <person name="Calhoun S."/>
            <person name="Haridas S."/>
            <person name="Kuo A."/>
            <person name="Mondo S."/>
            <person name="Pangilinan J."/>
            <person name="Riley R."/>
            <person name="Labutti K."/>
            <person name="Andreopoulos B."/>
            <person name="Lipzen A."/>
            <person name="Chen C."/>
            <person name="Yanf M."/>
            <person name="Daum C."/>
            <person name="Ng V."/>
            <person name="Clum A."/>
            <person name="Ohm R."/>
            <person name="Martin F."/>
            <person name="Silar P."/>
            <person name="Natvig D."/>
            <person name="Lalanne C."/>
            <person name="Gautier V."/>
            <person name="Ament-Velasquez S.L."/>
            <person name="Kruys A."/>
            <person name="Hutchinson M.I."/>
            <person name="Powell A.J."/>
            <person name="Barry K."/>
            <person name="Miller A.N."/>
            <person name="Grigoriev I.V."/>
            <person name="Debuchy R."/>
            <person name="Gladieux P."/>
            <person name="Thoren M.H."/>
            <person name="Johannesson H."/>
        </authorList>
    </citation>
    <scope>NUCLEOTIDE SEQUENCE</scope>
    <source>
        <strain evidence="7">PSN309</strain>
    </source>
</reference>